<dbReference type="EMBL" id="BMAV01008352">
    <property type="protein sequence ID" value="GFY51883.1"/>
    <property type="molecule type" value="Genomic_DNA"/>
</dbReference>
<sequence length="112" mass="12779">MLYQVLVGIAGLRGGFPTQARSQDWREKKGRNARFWARHQISPASDRAKRPLHSVLRNFPFDLFPLGGGIKPFVKPPLRFPILPIKNEVNRGGEPLLPPPWARSRLIDEVFD</sequence>
<dbReference type="AlphaFoldDB" id="A0A8X6XEH7"/>
<proteinExistence type="predicted"/>
<gene>
    <name evidence="1" type="ORF">TNIN_230161</name>
</gene>
<evidence type="ECO:0000313" key="1">
    <source>
        <dbReference type="EMBL" id="GFY51883.1"/>
    </source>
</evidence>
<organism evidence="1 2">
    <name type="scientific">Trichonephila inaurata madagascariensis</name>
    <dbReference type="NCBI Taxonomy" id="2747483"/>
    <lineage>
        <taxon>Eukaryota</taxon>
        <taxon>Metazoa</taxon>
        <taxon>Ecdysozoa</taxon>
        <taxon>Arthropoda</taxon>
        <taxon>Chelicerata</taxon>
        <taxon>Arachnida</taxon>
        <taxon>Araneae</taxon>
        <taxon>Araneomorphae</taxon>
        <taxon>Entelegynae</taxon>
        <taxon>Araneoidea</taxon>
        <taxon>Nephilidae</taxon>
        <taxon>Trichonephila</taxon>
        <taxon>Trichonephila inaurata</taxon>
    </lineage>
</organism>
<name>A0A8X6XEH7_9ARAC</name>
<evidence type="ECO:0000313" key="2">
    <source>
        <dbReference type="Proteomes" id="UP000886998"/>
    </source>
</evidence>
<comment type="caution">
    <text evidence="1">The sequence shown here is derived from an EMBL/GenBank/DDBJ whole genome shotgun (WGS) entry which is preliminary data.</text>
</comment>
<dbReference type="Proteomes" id="UP000886998">
    <property type="component" value="Unassembled WGS sequence"/>
</dbReference>
<accession>A0A8X6XEH7</accession>
<keyword evidence="2" id="KW-1185">Reference proteome</keyword>
<protein>
    <submittedName>
        <fullName evidence="1">Uncharacterized protein</fullName>
    </submittedName>
</protein>
<reference evidence="1" key="1">
    <citation type="submission" date="2020-08" db="EMBL/GenBank/DDBJ databases">
        <title>Multicomponent nature underlies the extraordinary mechanical properties of spider dragline silk.</title>
        <authorList>
            <person name="Kono N."/>
            <person name="Nakamura H."/>
            <person name="Mori M."/>
            <person name="Yoshida Y."/>
            <person name="Ohtoshi R."/>
            <person name="Malay A.D."/>
            <person name="Moran D.A.P."/>
            <person name="Tomita M."/>
            <person name="Numata K."/>
            <person name="Arakawa K."/>
        </authorList>
    </citation>
    <scope>NUCLEOTIDE SEQUENCE</scope>
</reference>